<dbReference type="Gene3D" id="4.10.280.10">
    <property type="entry name" value="Helix-loop-helix DNA-binding domain"/>
    <property type="match status" value="1"/>
</dbReference>
<dbReference type="InParanoid" id="A0A1V9X8I5"/>
<feature type="region of interest" description="Disordered" evidence="1">
    <location>
        <begin position="1"/>
        <end position="125"/>
    </location>
</feature>
<dbReference type="SUPFAM" id="SSF55785">
    <property type="entry name" value="PYP-like sensor domain (PAS domain)"/>
    <property type="match status" value="1"/>
</dbReference>
<evidence type="ECO:0000313" key="4">
    <source>
        <dbReference type="EMBL" id="OQR69612.1"/>
    </source>
</evidence>
<dbReference type="Gene3D" id="3.30.450.20">
    <property type="entry name" value="PAS domain"/>
    <property type="match status" value="2"/>
</dbReference>
<accession>A0A1V9X8I5</accession>
<dbReference type="Pfam" id="PF14598">
    <property type="entry name" value="PAS_11"/>
    <property type="match status" value="1"/>
</dbReference>
<feature type="region of interest" description="Disordered" evidence="1">
    <location>
        <begin position="553"/>
        <end position="578"/>
    </location>
</feature>
<comment type="caution">
    <text evidence="4">The sequence shown here is derived from an EMBL/GenBank/DDBJ whole genome shotgun (WGS) entry which is preliminary data.</text>
</comment>
<dbReference type="PANTHER" id="PTHR10684:SF4">
    <property type="entry name" value="TAIMAN, ISOFORM G"/>
    <property type="match status" value="1"/>
</dbReference>
<dbReference type="InterPro" id="IPR013655">
    <property type="entry name" value="PAS_fold_3"/>
</dbReference>
<reference evidence="4 5" key="1">
    <citation type="journal article" date="2017" name="Gigascience">
        <title>Draft genome of the honey bee ectoparasitic mite, Tropilaelaps mercedesae, is shaped by the parasitic life history.</title>
        <authorList>
            <person name="Dong X."/>
            <person name="Armstrong S.D."/>
            <person name="Xia D."/>
            <person name="Makepeace B.L."/>
            <person name="Darby A.C."/>
            <person name="Kadowaki T."/>
        </authorList>
    </citation>
    <scope>NUCLEOTIDE SEQUENCE [LARGE SCALE GENOMIC DNA]</scope>
    <source>
        <strain evidence="4">Wuxi-XJTLU</strain>
    </source>
</reference>
<feature type="domain" description="BHLH" evidence="3">
    <location>
        <begin position="186"/>
        <end position="259"/>
    </location>
</feature>
<dbReference type="OrthoDB" id="10035882at2759"/>
<dbReference type="InterPro" id="IPR036638">
    <property type="entry name" value="HLH_DNA-bd_sf"/>
</dbReference>
<dbReference type="AlphaFoldDB" id="A0A1V9X8I5"/>
<proteinExistence type="predicted"/>
<keyword evidence="4" id="KW-0675">Receptor</keyword>
<feature type="domain" description="PAS" evidence="2">
    <location>
        <begin position="298"/>
        <end position="361"/>
    </location>
</feature>
<dbReference type="GO" id="GO:0032870">
    <property type="term" value="P:cellular response to hormone stimulus"/>
    <property type="evidence" value="ECO:0007669"/>
    <property type="project" value="TreeGrafter"/>
</dbReference>
<dbReference type="PROSITE" id="PS50112">
    <property type="entry name" value="PAS"/>
    <property type="match status" value="1"/>
</dbReference>
<evidence type="ECO:0000313" key="5">
    <source>
        <dbReference type="Proteomes" id="UP000192247"/>
    </source>
</evidence>
<dbReference type="CDD" id="cd00130">
    <property type="entry name" value="PAS"/>
    <property type="match status" value="1"/>
</dbReference>
<dbReference type="GO" id="GO:0046983">
    <property type="term" value="F:protein dimerization activity"/>
    <property type="evidence" value="ECO:0007669"/>
    <property type="project" value="InterPro"/>
</dbReference>
<dbReference type="Proteomes" id="UP000192247">
    <property type="component" value="Unassembled WGS sequence"/>
</dbReference>
<gene>
    <name evidence="4" type="ORF">BIW11_01816</name>
</gene>
<organism evidence="4 5">
    <name type="scientific">Tropilaelaps mercedesae</name>
    <dbReference type="NCBI Taxonomy" id="418985"/>
    <lineage>
        <taxon>Eukaryota</taxon>
        <taxon>Metazoa</taxon>
        <taxon>Ecdysozoa</taxon>
        <taxon>Arthropoda</taxon>
        <taxon>Chelicerata</taxon>
        <taxon>Arachnida</taxon>
        <taxon>Acari</taxon>
        <taxon>Parasitiformes</taxon>
        <taxon>Mesostigmata</taxon>
        <taxon>Gamasina</taxon>
        <taxon>Dermanyssoidea</taxon>
        <taxon>Laelapidae</taxon>
        <taxon>Tropilaelaps</taxon>
    </lineage>
</organism>
<feature type="compositionally biased region" description="Low complexity" evidence="1">
    <location>
        <begin position="11"/>
        <end position="24"/>
    </location>
</feature>
<name>A0A1V9X8I5_9ACAR</name>
<protein>
    <submittedName>
        <fullName evidence="4">Nuclear receptor coactivator-like</fullName>
    </submittedName>
</protein>
<dbReference type="PANTHER" id="PTHR10684">
    <property type="entry name" value="NUCLEAR RECEPTOR COACTIVATOR"/>
    <property type="match status" value="1"/>
</dbReference>
<evidence type="ECO:0000259" key="2">
    <source>
        <dbReference type="PROSITE" id="PS50112"/>
    </source>
</evidence>
<dbReference type="GO" id="GO:0016922">
    <property type="term" value="F:nuclear receptor binding"/>
    <property type="evidence" value="ECO:0007669"/>
    <property type="project" value="TreeGrafter"/>
</dbReference>
<evidence type="ECO:0000259" key="3">
    <source>
        <dbReference type="PROSITE" id="PS50888"/>
    </source>
</evidence>
<feature type="compositionally biased region" description="Low complexity" evidence="1">
    <location>
        <begin position="61"/>
        <end position="89"/>
    </location>
</feature>
<dbReference type="SMART" id="SM00091">
    <property type="entry name" value="PAS"/>
    <property type="match status" value="1"/>
</dbReference>
<dbReference type="InterPro" id="IPR017426">
    <property type="entry name" value="Nuclear_rcpt_coactivator"/>
</dbReference>
<dbReference type="GO" id="GO:0045944">
    <property type="term" value="P:positive regulation of transcription by RNA polymerase II"/>
    <property type="evidence" value="ECO:0007669"/>
    <property type="project" value="TreeGrafter"/>
</dbReference>
<dbReference type="InterPro" id="IPR000014">
    <property type="entry name" value="PAS"/>
</dbReference>
<feature type="compositionally biased region" description="Gly residues" evidence="1">
    <location>
        <begin position="1"/>
        <end position="10"/>
    </location>
</feature>
<dbReference type="InterPro" id="IPR011598">
    <property type="entry name" value="bHLH_dom"/>
</dbReference>
<dbReference type="InterPro" id="IPR035965">
    <property type="entry name" value="PAS-like_dom_sf"/>
</dbReference>
<dbReference type="GO" id="GO:0005634">
    <property type="term" value="C:nucleus"/>
    <property type="evidence" value="ECO:0007669"/>
    <property type="project" value="InterPro"/>
</dbReference>
<feature type="region of interest" description="Disordered" evidence="1">
    <location>
        <begin position="613"/>
        <end position="633"/>
    </location>
</feature>
<dbReference type="STRING" id="418985.A0A1V9X8I5"/>
<dbReference type="GO" id="GO:0003713">
    <property type="term" value="F:transcription coactivator activity"/>
    <property type="evidence" value="ECO:0007669"/>
    <property type="project" value="InterPro"/>
</dbReference>
<feature type="compositionally biased region" description="Low complexity" evidence="1">
    <location>
        <begin position="617"/>
        <end position="633"/>
    </location>
</feature>
<sequence length="922" mass="96299">MSIQGGGGTGPSNSLGGALSSLQGLGSGHGPHAHPGGQQGPHGTMMPLGAAPLAVQGPMGVQQQIQSQHHQQQQQQQQMVVHQQQQQQQLKRGAGRRRASDNQAVSTGAGPPTGVGGVGPALASSAADGSASRMLVASLGGGPSIGHGGTHGGLMGIQGGGPLAGGSTTTGMMSCANSASVASTQGSQVKKCLNEKLRREQASIYLEELAELISNVSAEYGGAPVGGGGPGDVGGARTLAVKPDKCAILQETVNHIRRLQNDSESLGGSSQHELSLQGNQVSSSKANILCSDILGPMVLDALDAFFLVINSAGNVDFVSENCSMFVGYEPSDLESKNIYSLVHPADRARFSSNLLPTQSNDAQQLLNPQKTRSFFCRFIAKSSINDQHSGIDSEQGHNIVALPNSHSHGTYVNMHISAILTPVSGGGTNAPQGNCLLCFVRRLPVNELLPQAGGSSNDGKKALPAIAACSTMASNIGSVEQFTTRLDPCGRVLTIDLTGLSAGYATLLKHGVPEGRLLRDACDTRADQERLNDHLKQTSLAGAHTSSVYVLRPGGPDSPSIHVQTKSKKFTPPARSSEKEFVNAVHSIIKDAPSTHSDDLALPPRSLTPLGAIVGPSPTSNSNQSNTTSSNVTGVKTPVSTQQGNASIALGGGVPPKPPTPGTPGTHLAGVPLTGLVCNDGNNNSQQGAAGGNVFNMAGIGSSSEKLRNLLIQGKSGCNSSSSTSIGQQQPNTILKQLLNSSGESGHDQVVIKQEHKLGVILSRKVSVKLRRHLRRPASLSLLKTRHASKDDADLMAVRMESTVFTNSWRAFLYANLRSVFVCSSWHVADVSTETMKSASCLSYRWKFIELLTGSMLSQLSCPSLFVFDHSQNDDPKLTRSFPLLVLKTVLFICAKCEIIVAALACVVSHQVEPFSLSHPLN</sequence>
<keyword evidence="5" id="KW-1185">Reference proteome</keyword>
<dbReference type="PROSITE" id="PS50888">
    <property type="entry name" value="BHLH"/>
    <property type="match status" value="1"/>
</dbReference>
<dbReference type="SUPFAM" id="SSF47459">
    <property type="entry name" value="HLH, helix-loop-helix DNA-binding domain"/>
    <property type="match status" value="1"/>
</dbReference>
<dbReference type="EMBL" id="MNPL01020350">
    <property type="protein sequence ID" value="OQR69612.1"/>
    <property type="molecule type" value="Genomic_DNA"/>
</dbReference>
<evidence type="ECO:0000256" key="1">
    <source>
        <dbReference type="SAM" id="MobiDB-lite"/>
    </source>
</evidence>
<dbReference type="SMART" id="SM00353">
    <property type="entry name" value="HLH"/>
    <property type="match status" value="1"/>
</dbReference>
<dbReference type="Pfam" id="PF08447">
    <property type="entry name" value="PAS_3"/>
    <property type="match status" value="1"/>
</dbReference>